<feature type="transmembrane region" description="Helical" evidence="1">
    <location>
        <begin position="97"/>
        <end position="118"/>
    </location>
</feature>
<feature type="transmembrane region" description="Helical" evidence="1">
    <location>
        <begin position="150"/>
        <end position="167"/>
    </location>
</feature>
<proteinExistence type="predicted"/>
<keyword evidence="1" id="KW-0812">Transmembrane</keyword>
<evidence type="ECO:0008006" key="4">
    <source>
        <dbReference type="Google" id="ProtNLM"/>
    </source>
</evidence>
<dbReference type="OrthoDB" id="86981at2759"/>
<comment type="caution">
    <text evidence="2">The sequence shown here is derived from an EMBL/GenBank/DDBJ whole genome shotgun (WGS) entry which is preliminary data.</text>
</comment>
<dbReference type="AlphaFoldDB" id="A0A1V9YST6"/>
<feature type="transmembrane region" description="Helical" evidence="1">
    <location>
        <begin position="58"/>
        <end position="77"/>
    </location>
</feature>
<name>A0A1V9YST6_ACHHY</name>
<feature type="non-terminal residue" evidence="2">
    <location>
        <position position="1"/>
    </location>
</feature>
<accession>A0A1V9YST6</accession>
<keyword evidence="1" id="KW-1133">Transmembrane helix</keyword>
<protein>
    <recommendedName>
        <fullName evidence="4">Transmembrane protein</fullName>
    </recommendedName>
</protein>
<feature type="non-terminal residue" evidence="2">
    <location>
        <position position="299"/>
    </location>
</feature>
<sequence>GQLEGLNLFRFNRLAGSTWVGRPLSFIRGCSAILVLSTSETTLVALPLGTALAPNPRSVMQTMVLAGEATWLTYVLNEVLVLAFKHITPLYSPWSSVLVWVIYMIIEFVSPTVLTLALDRQCVGKDMDYGLVCSGGVVYVGSYVRACNLVVVQVAVTVTCLLLAGVANRRQSEVVSLASDAERSLQLSGIAEVYAKPHLEDTSSVSLDLVTCVLTGLVPVWYRAQAYTFDLRLWSFFPDTMSSGTSKRLPSPALSMSVEPSKAVGIAPHASDLISVARSRRWRQLVTFVGLGHMLFAVM</sequence>
<dbReference type="Proteomes" id="UP000243579">
    <property type="component" value="Unassembled WGS sequence"/>
</dbReference>
<evidence type="ECO:0000256" key="1">
    <source>
        <dbReference type="SAM" id="Phobius"/>
    </source>
</evidence>
<evidence type="ECO:0000313" key="3">
    <source>
        <dbReference type="Proteomes" id="UP000243579"/>
    </source>
</evidence>
<gene>
    <name evidence="2" type="ORF">ACHHYP_06633</name>
</gene>
<reference evidence="2 3" key="1">
    <citation type="journal article" date="2014" name="Genome Biol. Evol.">
        <title>The secreted proteins of Achlya hypogyna and Thraustotheca clavata identify the ancestral oomycete secretome and reveal gene acquisitions by horizontal gene transfer.</title>
        <authorList>
            <person name="Misner I."/>
            <person name="Blouin N."/>
            <person name="Leonard G."/>
            <person name="Richards T.A."/>
            <person name="Lane C.E."/>
        </authorList>
    </citation>
    <scope>NUCLEOTIDE SEQUENCE [LARGE SCALE GENOMIC DNA]</scope>
    <source>
        <strain evidence="2 3">ATCC 48635</strain>
    </source>
</reference>
<evidence type="ECO:0000313" key="2">
    <source>
        <dbReference type="EMBL" id="OQR88788.1"/>
    </source>
</evidence>
<dbReference type="EMBL" id="JNBR01001086">
    <property type="protein sequence ID" value="OQR88788.1"/>
    <property type="molecule type" value="Genomic_DNA"/>
</dbReference>
<keyword evidence="3" id="KW-1185">Reference proteome</keyword>
<keyword evidence="1" id="KW-0472">Membrane</keyword>
<organism evidence="2 3">
    <name type="scientific">Achlya hypogyna</name>
    <name type="common">Oomycete</name>
    <name type="synonym">Protoachlya hypogyna</name>
    <dbReference type="NCBI Taxonomy" id="1202772"/>
    <lineage>
        <taxon>Eukaryota</taxon>
        <taxon>Sar</taxon>
        <taxon>Stramenopiles</taxon>
        <taxon>Oomycota</taxon>
        <taxon>Saprolegniomycetes</taxon>
        <taxon>Saprolegniales</taxon>
        <taxon>Achlyaceae</taxon>
        <taxon>Achlya</taxon>
    </lineage>
</organism>